<dbReference type="AlphaFoldDB" id="A0AAD7BMD1"/>
<gene>
    <name evidence="1" type="ORF">B0H17DRAFT_1111031</name>
</gene>
<keyword evidence="2" id="KW-1185">Reference proteome</keyword>
<dbReference type="Proteomes" id="UP001221757">
    <property type="component" value="Unassembled WGS sequence"/>
</dbReference>
<reference evidence="1" key="1">
    <citation type="submission" date="2023-03" db="EMBL/GenBank/DDBJ databases">
        <title>Massive genome expansion in bonnet fungi (Mycena s.s.) driven by repeated elements and novel gene families across ecological guilds.</title>
        <authorList>
            <consortium name="Lawrence Berkeley National Laboratory"/>
            <person name="Harder C.B."/>
            <person name="Miyauchi S."/>
            <person name="Viragh M."/>
            <person name="Kuo A."/>
            <person name="Thoen E."/>
            <person name="Andreopoulos B."/>
            <person name="Lu D."/>
            <person name="Skrede I."/>
            <person name="Drula E."/>
            <person name="Henrissat B."/>
            <person name="Morin E."/>
            <person name="Kohler A."/>
            <person name="Barry K."/>
            <person name="LaButti K."/>
            <person name="Morin E."/>
            <person name="Salamov A."/>
            <person name="Lipzen A."/>
            <person name="Mereny Z."/>
            <person name="Hegedus B."/>
            <person name="Baldrian P."/>
            <person name="Stursova M."/>
            <person name="Weitz H."/>
            <person name="Taylor A."/>
            <person name="Grigoriev I.V."/>
            <person name="Nagy L.G."/>
            <person name="Martin F."/>
            <person name="Kauserud H."/>
        </authorList>
    </citation>
    <scope>NUCLEOTIDE SEQUENCE</scope>
    <source>
        <strain evidence="1">CBHHK067</strain>
    </source>
</reference>
<dbReference type="EMBL" id="JARKIE010000591">
    <property type="protein sequence ID" value="KAJ7625458.1"/>
    <property type="molecule type" value="Genomic_DNA"/>
</dbReference>
<comment type="caution">
    <text evidence="1">The sequence shown here is derived from an EMBL/GenBank/DDBJ whole genome shotgun (WGS) entry which is preliminary data.</text>
</comment>
<evidence type="ECO:0000313" key="2">
    <source>
        <dbReference type="Proteomes" id="UP001221757"/>
    </source>
</evidence>
<organism evidence="1 2">
    <name type="scientific">Mycena rosella</name>
    <name type="common">Pink bonnet</name>
    <name type="synonym">Agaricus rosellus</name>
    <dbReference type="NCBI Taxonomy" id="1033263"/>
    <lineage>
        <taxon>Eukaryota</taxon>
        <taxon>Fungi</taxon>
        <taxon>Dikarya</taxon>
        <taxon>Basidiomycota</taxon>
        <taxon>Agaricomycotina</taxon>
        <taxon>Agaricomycetes</taxon>
        <taxon>Agaricomycetidae</taxon>
        <taxon>Agaricales</taxon>
        <taxon>Marasmiineae</taxon>
        <taxon>Mycenaceae</taxon>
        <taxon>Mycena</taxon>
    </lineage>
</organism>
<evidence type="ECO:0000313" key="1">
    <source>
        <dbReference type="EMBL" id="KAJ7625458.1"/>
    </source>
</evidence>
<name>A0AAD7BMD1_MYCRO</name>
<sequence>MNAPPVPQDISFDTYFHAQAATYLQQNIASAQQWRDVALRLPIESFSALAAHHGPFPLLRSLSLSTSSRVSNERQMIKIRDAPLLREVTLADFPIATADLPWEQLTTLKITTHEMEPAIAALQRCSGLVDLEFSLIVSGKVSLDIPLITLASLKSVKTTGESILPFITVPSLEKLGIWGPGFLGDMASVTESLEDLLQRSSCPLQSLSFRVPPKITTAAFGAFLQAAAPIAELELTFQFPNGLDELVAVLQSTTALPWLATLRIVDAAGGDTFAPLLDTLRARRASLQSFALTLYSELPAPARVPPTAVMAEFTALADAGLRVRVVNAAGVLLDM</sequence>
<proteinExistence type="predicted"/>
<protein>
    <submittedName>
        <fullName evidence="1">Uncharacterized protein</fullName>
    </submittedName>
</protein>
<accession>A0AAD7BMD1</accession>